<evidence type="ECO:0000256" key="5">
    <source>
        <dbReference type="ARBA" id="ARBA00022692"/>
    </source>
</evidence>
<dbReference type="PANTHER" id="PTHR30071:SF1">
    <property type="entry name" value="CYTOCHROME B_B6 PROTEIN-RELATED"/>
    <property type="match status" value="1"/>
</dbReference>
<dbReference type="InterPro" id="IPR003557">
    <property type="entry name" value="Cyt_c_biogenesis_CcmC"/>
</dbReference>
<feature type="transmembrane region" description="Helical" evidence="9">
    <location>
        <begin position="131"/>
        <end position="151"/>
    </location>
</feature>
<comment type="caution">
    <text evidence="11">The sequence shown here is derived from an EMBL/GenBank/DDBJ whole genome shotgun (WGS) entry which is preliminary data.</text>
</comment>
<feature type="transmembrane region" description="Helical" evidence="9">
    <location>
        <begin position="198"/>
        <end position="215"/>
    </location>
</feature>
<keyword evidence="5 9" id="KW-0812">Transmembrane</keyword>
<evidence type="ECO:0000313" key="12">
    <source>
        <dbReference type="Proteomes" id="UP000823617"/>
    </source>
</evidence>
<protein>
    <recommendedName>
        <fullName evidence="4">Heme exporter protein C</fullName>
    </recommendedName>
</protein>
<organism evidence="11 12">
    <name type="scientific">Candidatus Cryptobacteroides intestinigallinarum</name>
    <dbReference type="NCBI Taxonomy" id="2840767"/>
    <lineage>
        <taxon>Bacteria</taxon>
        <taxon>Pseudomonadati</taxon>
        <taxon>Bacteroidota</taxon>
        <taxon>Bacteroidia</taxon>
        <taxon>Bacteroidales</taxon>
        <taxon>Candidatus Cryptobacteroides</taxon>
    </lineage>
</organism>
<evidence type="ECO:0000256" key="7">
    <source>
        <dbReference type="ARBA" id="ARBA00022989"/>
    </source>
</evidence>
<keyword evidence="6" id="KW-0201">Cytochrome c-type biogenesis</keyword>
<reference evidence="11" key="2">
    <citation type="journal article" date="2021" name="PeerJ">
        <title>Extensive microbial diversity within the chicken gut microbiome revealed by metagenomics and culture.</title>
        <authorList>
            <person name="Gilroy R."/>
            <person name="Ravi A."/>
            <person name="Getino M."/>
            <person name="Pursley I."/>
            <person name="Horton D.L."/>
            <person name="Alikhan N.F."/>
            <person name="Baker D."/>
            <person name="Gharbi K."/>
            <person name="Hall N."/>
            <person name="Watson M."/>
            <person name="Adriaenssens E.M."/>
            <person name="Foster-Nyarko E."/>
            <person name="Jarju S."/>
            <person name="Secka A."/>
            <person name="Antonio M."/>
            <person name="Oren A."/>
            <person name="Chaudhuri R.R."/>
            <person name="La Ragione R."/>
            <person name="Hildebrand F."/>
            <person name="Pallen M.J."/>
        </authorList>
    </citation>
    <scope>NUCLEOTIDE SEQUENCE</scope>
    <source>
        <strain evidence="11">B1-3475</strain>
    </source>
</reference>
<comment type="subcellular location">
    <subcellularLocation>
        <location evidence="2">Membrane</location>
        <topology evidence="2">Multi-pass membrane protein</topology>
    </subcellularLocation>
</comment>
<comment type="similarity">
    <text evidence="3">Belongs to the CcmC/CycZ/HelC family.</text>
</comment>
<evidence type="ECO:0000259" key="10">
    <source>
        <dbReference type="Pfam" id="PF01578"/>
    </source>
</evidence>
<dbReference type="Pfam" id="PF01578">
    <property type="entry name" value="Cytochrom_C_asm"/>
    <property type="match status" value="1"/>
</dbReference>
<dbReference type="InterPro" id="IPR002541">
    <property type="entry name" value="Cyt_c_assembly"/>
</dbReference>
<dbReference type="EMBL" id="JADIMK010000001">
    <property type="protein sequence ID" value="MBO8454783.1"/>
    <property type="molecule type" value="Genomic_DNA"/>
</dbReference>
<evidence type="ECO:0000256" key="9">
    <source>
        <dbReference type="SAM" id="Phobius"/>
    </source>
</evidence>
<proteinExistence type="inferred from homology"/>
<sequence length="257" mass="29119">MISWSEFVYFACAAVILWFAGAAAAWKKSPKSALGLSLTGLCVYTAFIIGLWLSLDRPPMRTLGETRLWYSFFMAISGLVVYARWRYRWIMLFSAVLATVFICLNIFMPQIHDQTLPPALQSGWFVPHVTVYMFSYSVVGCAVIMSVAGLIQKTDRYLVSVDSLLYIGTAFLTLGMLSGALWAKAAWGMYWSWDPKETWAAITWCICLGYIHLRLRGQKSWKAAYILVILAFIGLQMCWYGVSWLPSAQESMHVYGQ</sequence>
<evidence type="ECO:0000256" key="1">
    <source>
        <dbReference type="ARBA" id="ARBA00002442"/>
    </source>
</evidence>
<dbReference type="GO" id="GO:0005886">
    <property type="term" value="C:plasma membrane"/>
    <property type="evidence" value="ECO:0007669"/>
    <property type="project" value="TreeGrafter"/>
</dbReference>
<feature type="transmembrane region" description="Helical" evidence="9">
    <location>
        <begin position="224"/>
        <end position="242"/>
    </location>
</feature>
<feature type="transmembrane region" description="Helical" evidence="9">
    <location>
        <begin position="67"/>
        <end position="83"/>
    </location>
</feature>
<evidence type="ECO:0000256" key="2">
    <source>
        <dbReference type="ARBA" id="ARBA00004141"/>
    </source>
</evidence>
<gene>
    <name evidence="11" type="primary">ccsA</name>
    <name evidence="11" type="ORF">IAC08_00040</name>
</gene>
<dbReference type="InterPro" id="IPR045062">
    <property type="entry name" value="Cyt_c_biogenesis_CcsA/CcmC"/>
</dbReference>
<evidence type="ECO:0000256" key="3">
    <source>
        <dbReference type="ARBA" id="ARBA00005840"/>
    </source>
</evidence>
<accession>A0A9D9HJ46</accession>
<comment type="function">
    <text evidence="1">Required for the export of heme to the periplasm for the biogenesis of c-type cytochromes.</text>
</comment>
<name>A0A9D9HJ46_9BACT</name>
<feature type="domain" description="Cytochrome c assembly protein" evidence="10">
    <location>
        <begin position="86"/>
        <end position="245"/>
    </location>
</feature>
<reference evidence="11" key="1">
    <citation type="submission" date="2020-10" db="EMBL/GenBank/DDBJ databases">
        <authorList>
            <person name="Gilroy R."/>
        </authorList>
    </citation>
    <scope>NUCLEOTIDE SEQUENCE</scope>
    <source>
        <strain evidence="11">B1-3475</strain>
    </source>
</reference>
<evidence type="ECO:0000256" key="4">
    <source>
        <dbReference type="ARBA" id="ARBA00016463"/>
    </source>
</evidence>
<keyword evidence="7 9" id="KW-1133">Transmembrane helix</keyword>
<feature type="transmembrane region" description="Helical" evidence="9">
    <location>
        <begin position="33"/>
        <end position="55"/>
    </location>
</feature>
<dbReference type="GO" id="GO:0020037">
    <property type="term" value="F:heme binding"/>
    <property type="evidence" value="ECO:0007669"/>
    <property type="project" value="InterPro"/>
</dbReference>
<dbReference type="GO" id="GO:0017004">
    <property type="term" value="P:cytochrome complex assembly"/>
    <property type="evidence" value="ECO:0007669"/>
    <property type="project" value="UniProtKB-KW"/>
</dbReference>
<evidence type="ECO:0000256" key="8">
    <source>
        <dbReference type="ARBA" id="ARBA00023136"/>
    </source>
</evidence>
<dbReference type="PRINTS" id="PR01386">
    <property type="entry name" value="CCMCBIOGNSIS"/>
</dbReference>
<evidence type="ECO:0000313" key="11">
    <source>
        <dbReference type="EMBL" id="MBO8454783.1"/>
    </source>
</evidence>
<dbReference type="GO" id="GO:0015232">
    <property type="term" value="F:heme transmembrane transporter activity"/>
    <property type="evidence" value="ECO:0007669"/>
    <property type="project" value="InterPro"/>
</dbReference>
<dbReference type="AlphaFoldDB" id="A0A9D9HJ46"/>
<dbReference type="Proteomes" id="UP000823617">
    <property type="component" value="Unassembled WGS sequence"/>
</dbReference>
<dbReference type="PANTHER" id="PTHR30071">
    <property type="entry name" value="HEME EXPORTER PROTEIN C"/>
    <property type="match status" value="1"/>
</dbReference>
<feature type="transmembrane region" description="Helical" evidence="9">
    <location>
        <begin position="90"/>
        <end position="111"/>
    </location>
</feature>
<feature type="transmembrane region" description="Helical" evidence="9">
    <location>
        <begin position="163"/>
        <end position="183"/>
    </location>
</feature>
<keyword evidence="8 9" id="KW-0472">Membrane</keyword>
<feature type="transmembrane region" description="Helical" evidence="9">
    <location>
        <begin position="6"/>
        <end position="26"/>
    </location>
</feature>
<evidence type="ECO:0000256" key="6">
    <source>
        <dbReference type="ARBA" id="ARBA00022748"/>
    </source>
</evidence>